<keyword evidence="2" id="KW-1185">Reference proteome</keyword>
<name>E3T5R6_CROVB</name>
<dbReference type="OrthoDB" id="1860at10239"/>
<sequence>MKINPLLINNIFKLNIKILNKKDKIKLSKYQEIIPLYDIYSHLVYPINFNQIEDYILNKHYRFITVPQKQIFKNYLVKLDTIKSYTIEEKEFIEKMNYNLKVIDNYDLETLEETSVKAFYYGSTNLGQSISICRRKSFNPLLKHLTPYYSLNELIKMGQNMGMIKKKITPIELQNENLHYQICKEISKNDIYAKEILTHQNYLEKYYNEITFFSIYGSYFINQNLRYYQENNTFINCPFPYYLEYTKTVTNIFNNSPGLEEEYYLYRFIQNDHFLRNIKKGDVFIEAGIMSTTRNSFYSSDELEHFGLILLKITVPKQYNKILLIEGLSVFPHEEEIIFSPFTKLQLISQDNDFEYYHTNEKIQKSIKKRYHFKVIGQDIFPSIPKISLNKIPILNINSKLFSPNMTDRKREFMATLSNKGLLNIKLPNKTILFMSMFFDSTEAYQRVYFNRDTNGILLFCFNEHSMKYSIEISHELVFNFQDKFFPGSLDLTDDDIYYLICIIGKLFGYTTAKVYLPYIKKNNLIYPLILDTETSFKNFNLKSGFSNRDFITKFNSNVNITNHPYDKFNIKINTWKKYFEISKKNKSLDEFYQNWENHFNENLITNLYSLVDLTNFYQEHNIDIEKINLNKNVSEINRFRQRS</sequence>
<accession>E3T5R6</accession>
<reference evidence="1 2" key="1">
    <citation type="journal article" date="2010" name="Proc. Natl. Acad. Sci. U.S.A.">
        <title>Giant virus with a remarkable complement of genes infects marine zooplankton.</title>
        <authorList>
            <person name="Fischer M.G."/>
            <person name="Allen M.J."/>
            <person name="Wilson W.H."/>
            <person name="Suttle C.A."/>
        </authorList>
    </citation>
    <scope>NUCLEOTIDE SEQUENCE [LARGE SCALE GENOMIC DNA]</scope>
    <source>
        <strain evidence="1 2">BV-PW1</strain>
    </source>
</reference>
<protein>
    <submittedName>
        <fullName evidence="1">Uncharacterized protein</fullName>
    </submittedName>
</protein>
<evidence type="ECO:0000313" key="2">
    <source>
        <dbReference type="Proteomes" id="UP000029781"/>
    </source>
</evidence>
<dbReference type="Gene3D" id="3.90.176.10">
    <property type="entry name" value="Toxin ADP-ribosyltransferase, Chain A, domain 1"/>
    <property type="match status" value="1"/>
</dbReference>
<dbReference type="EMBL" id="GU244497">
    <property type="protein sequence ID" value="ADO67529.1"/>
    <property type="molecule type" value="Genomic_DNA"/>
</dbReference>
<gene>
    <name evidence="1" type="ORF">crov495</name>
</gene>
<evidence type="ECO:0000313" key="1">
    <source>
        <dbReference type="EMBL" id="ADO67529.1"/>
    </source>
</evidence>
<dbReference type="SUPFAM" id="SSF56399">
    <property type="entry name" value="ADP-ribosylation"/>
    <property type="match status" value="1"/>
</dbReference>
<organism evidence="1 2">
    <name type="scientific">Cafeteria roenbergensis virus (strain BV-PW1)</name>
    <name type="common">CroV</name>
    <dbReference type="NCBI Taxonomy" id="693272"/>
    <lineage>
        <taxon>Viruses</taxon>
        <taxon>Varidnaviria</taxon>
        <taxon>Bamfordvirae</taxon>
        <taxon>Nucleocytoviricota</taxon>
        <taxon>Megaviricetes</taxon>
        <taxon>Imitervirales</taxon>
        <taxon>Mimiviridae</taxon>
        <taxon>Aliimimivirinae</taxon>
        <taxon>Rheavirus</taxon>
        <taxon>Rheavirus sinusmexicani</taxon>
    </lineage>
</organism>
<dbReference type="KEGG" id="vg:9887898"/>
<dbReference type="PROSITE" id="PS51996">
    <property type="entry name" value="TR_MART"/>
    <property type="match status" value="1"/>
</dbReference>
<dbReference type="GeneID" id="9887898"/>
<proteinExistence type="predicted"/>
<dbReference type="Proteomes" id="UP000029781">
    <property type="component" value="Segment"/>
</dbReference>
<dbReference type="RefSeq" id="YP_003970128.1">
    <property type="nucleotide sequence ID" value="NC_014637.1"/>
</dbReference>
<organismHost>
    <name type="scientific">Cafeteria roenbergensis</name>
    <name type="common">Marine flagellate</name>
    <dbReference type="NCBI Taxonomy" id="33653"/>
</organismHost>